<gene>
    <name evidence="2" type="ORF">HNQ86_001624</name>
</gene>
<proteinExistence type="predicted"/>
<accession>A0A841KKG9</accession>
<dbReference type="InterPro" id="IPR029021">
    <property type="entry name" value="Prot-tyrosine_phosphatase-like"/>
</dbReference>
<dbReference type="InterPro" id="IPR055214">
    <property type="entry name" value="PTP-NADK"/>
</dbReference>
<evidence type="ECO:0000259" key="1">
    <source>
        <dbReference type="Pfam" id="PF22741"/>
    </source>
</evidence>
<name>A0A841KKG9_9GAMM</name>
<evidence type="ECO:0000313" key="3">
    <source>
        <dbReference type="Proteomes" id="UP000560000"/>
    </source>
</evidence>
<feature type="domain" description="DSP-PTPase phosphatase fused to NAD+ Kinase" evidence="1">
    <location>
        <begin position="18"/>
        <end position="111"/>
    </location>
</feature>
<dbReference type="OrthoDB" id="270335at2"/>
<dbReference type="Gene3D" id="3.90.190.10">
    <property type="entry name" value="Protein tyrosine phosphatase superfamily"/>
    <property type="match status" value="1"/>
</dbReference>
<dbReference type="Pfam" id="PF22741">
    <property type="entry name" value="PTP-NADK"/>
    <property type="match status" value="1"/>
</dbReference>
<dbReference type="EMBL" id="JACHET010000001">
    <property type="protein sequence ID" value="MBB6184279.1"/>
    <property type="molecule type" value="Genomic_DNA"/>
</dbReference>
<dbReference type="SUPFAM" id="SSF52799">
    <property type="entry name" value="(Phosphotyrosine protein) phosphatases II"/>
    <property type="match status" value="1"/>
</dbReference>
<reference evidence="2 3" key="1">
    <citation type="submission" date="2020-08" db="EMBL/GenBank/DDBJ databases">
        <title>Genomic Encyclopedia of Type Strains, Phase IV (KMG-IV): sequencing the most valuable type-strain genomes for metagenomic binning, comparative biology and taxonomic classification.</title>
        <authorList>
            <person name="Goeker M."/>
        </authorList>
    </citation>
    <scope>NUCLEOTIDE SEQUENCE [LARGE SCALE GENOMIC DNA]</scope>
    <source>
        <strain evidence="2 3">DSM 107085</strain>
    </source>
</reference>
<organism evidence="2 3">
    <name type="scientific">Oleiagrimonas soli</name>
    <dbReference type="NCBI Taxonomy" id="1543381"/>
    <lineage>
        <taxon>Bacteria</taxon>
        <taxon>Pseudomonadati</taxon>
        <taxon>Pseudomonadota</taxon>
        <taxon>Gammaproteobacteria</taxon>
        <taxon>Lysobacterales</taxon>
        <taxon>Rhodanobacteraceae</taxon>
        <taxon>Oleiagrimonas</taxon>
    </lineage>
</organism>
<comment type="caution">
    <text evidence="2">The sequence shown here is derived from an EMBL/GenBank/DDBJ whole genome shotgun (WGS) entry which is preliminary data.</text>
</comment>
<evidence type="ECO:0000313" key="2">
    <source>
        <dbReference type="EMBL" id="MBB6184279.1"/>
    </source>
</evidence>
<dbReference type="RefSeq" id="WP_052394624.1">
    <property type="nucleotide sequence ID" value="NZ_JACHET010000001.1"/>
</dbReference>
<protein>
    <submittedName>
        <fullName evidence="2">Uncharacterized protein (TIGR01244 family)</fullName>
    </submittedName>
</protein>
<dbReference type="AlphaFoldDB" id="A0A841KKG9"/>
<sequence>MNDFHFAPNQCRPGAGAYCGGQPSEEQLAAFAREGGQCVVNLRPQAEQGDWNEAAAVQAQGMTYVHIPVANPDDLTRAAAARLAEAMQQHEASRMLVHCASGQRVGALVALKAGWIDGLSVEDAVAHGREAGLDRLEPVVRAKLQAG</sequence>
<dbReference type="Proteomes" id="UP000560000">
    <property type="component" value="Unassembled WGS sequence"/>
</dbReference>